<organism evidence="1">
    <name type="scientific">Nonomuraea gerenzanensis</name>
    <dbReference type="NCBI Taxonomy" id="93944"/>
    <lineage>
        <taxon>Bacteria</taxon>
        <taxon>Bacillati</taxon>
        <taxon>Actinomycetota</taxon>
        <taxon>Actinomycetes</taxon>
        <taxon>Streptosporangiales</taxon>
        <taxon>Streptosporangiaceae</taxon>
        <taxon>Nonomuraea</taxon>
    </lineage>
</organism>
<gene>
    <name evidence="1" type="ORF">BN4615_P3786</name>
</gene>
<evidence type="ECO:0000313" key="1">
    <source>
        <dbReference type="EMBL" id="SBO94270.1"/>
    </source>
</evidence>
<dbReference type="SUPFAM" id="SSF48452">
    <property type="entry name" value="TPR-like"/>
    <property type="match status" value="1"/>
</dbReference>
<name>A0A1M4E647_9ACTN</name>
<proteinExistence type="predicted"/>
<reference evidence="1" key="1">
    <citation type="submission" date="2016-04" db="EMBL/GenBank/DDBJ databases">
        <authorList>
            <person name="Evans L.H."/>
            <person name="Alamgir A."/>
            <person name="Owens N."/>
            <person name="Weber N.D."/>
            <person name="Virtaneva K."/>
            <person name="Barbian K."/>
            <person name="Babar A."/>
            <person name="Rosenke K."/>
        </authorList>
    </citation>
    <scope>NUCLEOTIDE SEQUENCE</scope>
    <source>
        <strain evidence="1">Nono1</strain>
    </source>
</reference>
<dbReference type="Gene3D" id="1.25.40.10">
    <property type="entry name" value="Tetratricopeptide repeat domain"/>
    <property type="match status" value="1"/>
</dbReference>
<protein>
    <submittedName>
        <fullName evidence="1">Putative DNA-binding protein</fullName>
    </submittedName>
</protein>
<accession>A0A1M4E647</accession>
<dbReference type="InterPro" id="IPR011990">
    <property type="entry name" value="TPR-like_helical_dom_sf"/>
</dbReference>
<dbReference type="EMBL" id="LT559118">
    <property type="protein sequence ID" value="SBO94270.1"/>
    <property type="molecule type" value="Genomic_DNA"/>
</dbReference>
<keyword evidence="1" id="KW-0238">DNA-binding</keyword>
<sequence length="318" mass="34699">MWPAASMDALPSAAVISEDPRRYVDGTVVGQLHVQLDASKADDGALGPSAALPKVQIVLAAVQRSVREVRPQIRRPLLAVGADAAEFVGWLYRDLGDLPTATYWYDRAIEWAQEADDGPMQGYVLLRKSQLAYDRRDALKVLTLAEAAGLERWQLPAQVRAEVAQQQARGYAMVGEPMDRVERALGEAVQWLDMFESGRGDGGTHLSSTYGRADLTLRTASCYIEAGLPARAAGLYQEVLDGTSLSRRDRGYFLARRAFSLALAGQPDEAAAVGLVSVRLANTTSSRRTKRELERAVRALGPWAARPGPRELEEALRA</sequence>
<dbReference type="GO" id="GO:0003677">
    <property type="term" value="F:DNA binding"/>
    <property type="evidence" value="ECO:0007669"/>
    <property type="project" value="UniProtKB-KW"/>
</dbReference>
<dbReference type="AlphaFoldDB" id="A0A1M4E647"/>